<accession>A0A2P2Q125</accession>
<name>A0A2P2Q125_RHIMU</name>
<sequence>MINVDHFLLPKPICPAYCLPFHRRVPHNIK</sequence>
<reference evidence="1" key="1">
    <citation type="submission" date="2018-02" db="EMBL/GenBank/DDBJ databases">
        <title>Rhizophora mucronata_Transcriptome.</title>
        <authorList>
            <person name="Meera S.P."/>
            <person name="Sreeshan A."/>
            <person name="Augustine A."/>
        </authorList>
    </citation>
    <scope>NUCLEOTIDE SEQUENCE</scope>
    <source>
        <tissue evidence="1">Leaf</tissue>
    </source>
</reference>
<proteinExistence type="predicted"/>
<dbReference type="AlphaFoldDB" id="A0A2P2Q125"/>
<evidence type="ECO:0000313" key="1">
    <source>
        <dbReference type="EMBL" id="MBX60684.1"/>
    </source>
</evidence>
<protein>
    <submittedName>
        <fullName evidence="1">Uncharacterized protein</fullName>
    </submittedName>
</protein>
<organism evidence="1">
    <name type="scientific">Rhizophora mucronata</name>
    <name type="common">Asiatic mangrove</name>
    <dbReference type="NCBI Taxonomy" id="61149"/>
    <lineage>
        <taxon>Eukaryota</taxon>
        <taxon>Viridiplantae</taxon>
        <taxon>Streptophyta</taxon>
        <taxon>Embryophyta</taxon>
        <taxon>Tracheophyta</taxon>
        <taxon>Spermatophyta</taxon>
        <taxon>Magnoliopsida</taxon>
        <taxon>eudicotyledons</taxon>
        <taxon>Gunneridae</taxon>
        <taxon>Pentapetalae</taxon>
        <taxon>rosids</taxon>
        <taxon>fabids</taxon>
        <taxon>Malpighiales</taxon>
        <taxon>Rhizophoraceae</taxon>
        <taxon>Rhizophora</taxon>
    </lineage>
</organism>
<dbReference type="EMBL" id="GGEC01080200">
    <property type="protein sequence ID" value="MBX60684.1"/>
    <property type="molecule type" value="Transcribed_RNA"/>
</dbReference>